<dbReference type="Pfam" id="PF17754">
    <property type="entry name" value="TetR_C_14"/>
    <property type="match status" value="1"/>
</dbReference>
<dbReference type="PROSITE" id="PS50977">
    <property type="entry name" value="HTH_TETR_2"/>
    <property type="match status" value="1"/>
</dbReference>
<evidence type="ECO:0000256" key="1">
    <source>
        <dbReference type="ARBA" id="ARBA00023015"/>
    </source>
</evidence>
<dbReference type="Proteomes" id="UP000465622">
    <property type="component" value="Chromosome"/>
</dbReference>
<dbReference type="RefSeq" id="WP_036429260.1">
    <property type="nucleotide sequence ID" value="NZ_AP022567.1"/>
</dbReference>
<dbReference type="PANTHER" id="PTHR30055">
    <property type="entry name" value="HTH-TYPE TRANSCRIPTIONAL REGULATOR RUTR"/>
    <property type="match status" value="1"/>
</dbReference>
<dbReference type="SUPFAM" id="SSF46689">
    <property type="entry name" value="Homeodomain-like"/>
    <property type="match status" value="1"/>
</dbReference>
<dbReference type="PANTHER" id="PTHR30055:SF238">
    <property type="entry name" value="MYCOFACTOCIN BIOSYNTHESIS TRANSCRIPTIONAL REGULATOR MFTR-RELATED"/>
    <property type="match status" value="1"/>
</dbReference>
<organism evidence="6 7">
    <name type="scientific">Mycolicibacterium mageritense</name>
    <name type="common">Mycobacterium mageritense</name>
    <dbReference type="NCBI Taxonomy" id="53462"/>
    <lineage>
        <taxon>Bacteria</taxon>
        <taxon>Bacillati</taxon>
        <taxon>Actinomycetota</taxon>
        <taxon>Actinomycetes</taxon>
        <taxon>Mycobacteriales</taxon>
        <taxon>Mycobacteriaceae</taxon>
        <taxon>Mycolicibacterium</taxon>
    </lineage>
</organism>
<dbReference type="InterPro" id="IPR041347">
    <property type="entry name" value="MftR_C"/>
</dbReference>
<accession>A0ABM7HWB7</accession>
<proteinExistence type="predicted"/>
<dbReference type="PRINTS" id="PR00455">
    <property type="entry name" value="HTHTETR"/>
</dbReference>
<evidence type="ECO:0000313" key="7">
    <source>
        <dbReference type="Proteomes" id="UP000465622"/>
    </source>
</evidence>
<evidence type="ECO:0000256" key="4">
    <source>
        <dbReference type="PROSITE-ProRule" id="PRU00335"/>
    </source>
</evidence>
<evidence type="ECO:0000256" key="2">
    <source>
        <dbReference type="ARBA" id="ARBA00023125"/>
    </source>
</evidence>
<dbReference type="EMBL" id="AP022567">
    <property type="protein sequence ID" value="BBX34891.1"/>
    <property type="molecule type" value="Genomic_DNA"/>
</dbReference>
<protein>
    <submittedName>
        <fullName evidence="6">TetR family transcriptional regulator</fullName>
    </submittedName>
</protein>
<keyword evidence="7" id="KW-1185">Reference proteome</keyword>
<sequence length="186" mass="20383">MSRWQPNAHGRLAEAALELYAERGYDQVTVAEIAERAGLTERTYFRYFADKREVLFGGQAELTELLIGRIDAAPEGTPPLDAVGLALAAFGEVLDGRRDQAGKRQSVIDANPSLQERELTKLALLTRQMADALCRRGVDEPTARLAAETGMAVFKVAFERWVRADPGRGLAATIDAVRRELADLTA</sequence>
<reference evidence="6 7" key="1">
    <citation type="journal article" date="2019" name="Emerg. Microbes Infect.">
        <title>Comprehensive subspecies identification of 175 nontuberculous mycobacteria species based on 7547 genomic profiles.</title>
        <authorList>
            <person name="Matsumoto Y."/>
            <person name="Kinjo T."/>
            <person name="Motooka D."/>
            <person name="Nabeya D."/>
            <person name="Jung N."/>
            <person name="Uechi K."/>
            <person name="Horii T."/>
            <person name="Iida T."/>
            <person name="Fujita J."/>
            <person name="Nakamura S."/>
        </authorList>
    </citation>
    <scope>NUCLEOTIDE SEQUENCE [LARGE SCALE GENOMIC DNA]</scope>
    <source>
        <strain evidence="6 7">JCM 12375</strain>
    </source>
</reference>
<evidence type="ECO:0000259" key="5">
    <source>
        <dbReference type="PROSITE" id="PS50977"/>
    </source>
</evidence>
<evidence type="ECO:0000313" key="6">
    <source>
        <dbReference type="EMBL" id="BBX34891.1"/>
    </source>
</evidence>
<dbReference type="InterPro" id="IPR009057">
    <property type="entry name" value="Homeodomain-like_sf"/>
</dbReference>
<keyword evidence="3" id="KW-0804">Transcription</keyword>
<keyword evidence="2 4" id="KW-0238">DNA-binding</keyword>
<dbReference type="Pfam" id="PF00440">
    <property type="entry name" value="TetR_N"/>
    <property type="match status" value="1"/>
</dbReference>
<gene>
    <name evidence="6" type="ORF">MMAGJ_41730</name>
</gene>
<evidence type="ECO:0000256" key="3">
    <source>
        <dbReference type="ARBA" id="ARBA00023163"/>
    </source>
</evidence>
<name>A0ABM7HWB7_MYCME</name>
<dbReference type="InterPro" id="IPR001647">
    <property type="entry name" value="HTH_TetR"/>
</dbReference>
<dbReference type="InterPro" id="IPR050109">
    <property type="entry name" value="HTH-type_TetR-like_transc_reg"/>
</dbReference>
<feature type="DNA-binding region" description="H-T-H motif" evidence="4">
    <location>
        <begin position="29"/>
        <end position="48"/>
    </location>
</feature>
<keyword evidence="1" id="KW-0805">Transcription regulation</keyword>
<dbReference type="Gene3D" id="1.10.357.10">
    <property type="entry name" value="Tetracycline Repressor, domain 2"/>
    <property type="match status" value="1"/>
</dbReference>
<feature type="domain" description="HTH tetR-type" evidence="5">
    <location>
        <begin position="6"/>
        <end position="66"/>
    </location>
</feature>